<keyword evidence="2" id="KW-1133">Transmembrane helix</keyword>
<gene>
    <name evidence="3" type="ORF">ACE1CA_06160</name>
</gene>
<reference evidence="3 4" key="1">
    <citation type="submission" date="2024-09" db="EMBL/GenBank/DDBJ databases">
        <title>Floridaenema gen nov. (Aerosakkonemataceae, Aerosakkonematales ord. nov., Cyanobacteria) from benthic tropical and subtropical fresh waters, with the description of four new species.</title>
        <authorList>
            <person name="Moretto J.A."/>
            <person name="Berthold D.E."/>
            <person name="Lefler F.W."/>
            <person name="Huang I.-S."/>
            <person name="Laughinghouse H. IV."/>
        </authorList>
    </citation>
    <scope>NUCLEOTIDE SEQUENCE [LARGE SCALE GENOMIC DNA]</scope>
    <source>
        <strain evidence="3 4">BLCC-F167</strain>
    </source>
</reference>
<organism evidence="3 4">
    <name type="scientific">Floridaenema evergladense BLCC-F167</name>
    <dbReference type="NCBI Taxonomy" id="3153639"/>
    <lineage>
        <taxon>Bacteria</taxon>
        <taxon>Bacillati</taxon>
        <taxon>Cyanobacteriota</taxon>
        <taxon>Cyanophyceae</taxon>
        <taxon>Oscillatoriophycideae</taxon>
        <taxon>Aerosakkonematales</taxon>
        <taxon>Aerosakkonemataceae</taxon>
        <taxon>Floridanema</taxon>
        <taxon>Floridanema evergladense</taxon>
    </lineage>
</organism>
<dbReference type="EMBL" id="JBHFNT010000051">
    <property type="protein sequence ID" value="MFB2834101.1"/>
    <property type="molecule type" value="Genomic_DNA"/>
</dbReference>
<proteinExistence type="predicted"/>
<protein>
    <submittedName>
        <fullName evidence="3">Uncharacterized protein</fullName>
    </submittedName>
</protein>
<feature type="coiled-coil region" evidence="1">
    <location>
        <begin position="96"/>
        <end position="299"/>
    </location>
</feature>
<keyword evidence="2" id="KW-0472">Membrane</keyword>
<name>A0ABV4WGK9_9CYAN</name>
<evidence type="ECO:0000256" key="2">
    <source>
        <dbReference type="SAM" id="Phobius"/>
    </source>
</evidence>
<feature type="transmembrane region" description="Helical" evidence="2">
    <location>
        <begin position="9"/>
        <end position="27"/>
    </location>
</feature>
<dbReference type="RefSeq" id="WP_413276547.1">
    <property type="nucleotide sequence ID" value="NZ_JBHFNT010000051.1"/>
</dbReference>
<evidence type="ECO:0000256" key="1">
    <source>
        <dbReference type="SAM" id="Coils"/>
    </source>
</evidence>
<comment type="caution">
    <text evidence="3">The sequence shown here is derived from an EMBL/GenBank/DDBJ whole genome shotgun (WGS) entry which is preliminary data.</text>
</comment>
<evidence type="ECO:0000313" key="4">
    <source>
        <dbReference type="Proteomes" id="UP001576780"/>
    </source>
</evidence>
<keyword evidence="4" id="KW-1185">Reference proteome</keyword>
<dbReference type="Proteomes" id="UP001576780">
    <property type="component" value="Unassembled WGS sequence"/>
</dbReference>
<keyword evidence="2" id="KW-0812">Transmembrane</keyword>
<accession>A0ABV4WGK9</accession>
<evidence type="ECO:0000313" key="3">
    <source>
        <dbReference type="EMBL" id="MFB2834101.1"/>
    </source>
</evidence>
<keyword evidence="1" id="KW-0175">Coiled coil</keyword>
<sequence length="696" mass="79559">MDKQLDRKLKILYGAGLAGFGLYLFGATHRMPLVTWTGIAAGLPSSIYLCAKIPNSKELEEGRRQELLALHEQLAKVTGERDWLADLNASQSQKLLTEHGEREARLRDRINELTSEIEAIRSAHLNELTELQLDSSEERGKLEEKYRLEIARKQQEINKLVQQLSGDKQLIIKQSEQEKQQLIQQHEAELNAVKTEYESAITALQEQFEQYQVIANEAKEIAAQRVAEASAYAQKVQAKEQQLKEYEQQLNVREINQAITDRELEVKGQDLEVRGKAINLDVEKKLLEETEKLKEAQTTITQMSLNEQVYLAEISNLKAQLAEYHMMLFAEKCEDDYIVKTVQRLLIETDINTEFLRKEEKHDGKVIVIELRPISTFEQLKLKKVCEQLPGFLMIERMPEVRIGKGKITFTIDKRTSNEKALANRERLEKTLITVDDCVAKNLGFLVIGEPGSAKSTGALHIANAIINQELSQKGKDDLIEPDSAMLLAFDIHHSTSWDDAGIKVIDNPMDIYKQFKLLQLEYDSRKPGNKTNRLIIFFDEIVETLDRIEVTIAEIEGTQTAGKKAVNYIQNLYRSFGTGGRKKYINFIGMNHSYNCKALGIDGYYRNCFVSVLLNEACRHYINTLTKQMPESKKETLLEWIELMKDRYIAVATGAIDDRLLKHPTHHDYPVIKDGNPPQNLQPIKQLPLNIKLVC</sequence>